<evidence type="ECO:0000256" key="1">
    <source>
        <dbReference type="ARBA" id="ARBA00022723"/>
    </source>
</evidence>
<dbReference type="Pfam" id="PF02965">
    <property type="entry name" value="Met_synt_B12"/>
    <property type="match status" value="1"/>
</dbReference>
<keyword evidence="4" id="KW-0489">Methyltransferase</keyword>
<keyword evidence="1" id="KW-0479">Metal-binding</keyword>
<feature type="non-terminal residue" evidence="4">
    <location>
        <position position="1"/>
    </location>
</feature>
<dbReference type="InterPro" id="IPR050554">
    <property type="entry name" value="Met_Synthase/Corrinoid"/>
</dbReference>
<dbReference type="PANTHER" id="PTHR45833">
    <property type="entry name" value="METHIONINE SYNTHASE"/>
    <property type="match status" value="1"/>
</dbReference>
<keyword evidence="2" id="KW-0170">Cobalt</keyword>
<accession>J9FRE5</accession>
<dbReference type="GO" id="GO:0005829">
    <property type="term" value="C:cytosol"/>
    <property type="evidence" value="ECO:0007669"/>
    <property type="project" value="TreeGrafter"/>
</dbReference>
<feature type="domain" description="AdoMet activation" evidence="3">
    <location>
        <begin position="1"/>
        <end position="169"/>
    </location>
</feature>
<dbReference type="PANTHER" id="PTHR45833:SF1">
    <property type="entry name" value="METHIONINE SYNTHASE"/>
    <property type="match status" value="1"/>
</dbReference>
<dbReference type="EMBL" id="AMCI01007734">
    <property type="protein sequence ID" value="EJW92137.1"/>
    <property type="molecule type" value="Genomic_DNA"/>
</dbReference>
<dbReference type="InterPro" id="IPR037010">
    <property type="entry name" value="VitB12-dep_Met_synth_activ_sf"/>
</dbReference>
<dbReference type="GO" id="GO:0046872">
    <property type="term" value="F:metal ion binding"/>
    <property type="evidence" value="ECO:0007669"/>
    <property type="project" value="UniProtKB-KW"/>
</dbReference>
<comment type="caution">
    <text evidence="4">The sequence shown here is derived from an EMBL/GenBank/DDBJ whole genome shotgun (WGS) entry which is preliminary data.</text>
</comment>
<dbReference type="GO" id="GO:0032259">
    <property type="term" value="P:methylation"/>
    <property type="evidence" value="ECO:0007669"/>
    <property type="project" value="UniProtKB-KW"/>
</dbReference>
<organism evidence="4">
    <name type="scientific">gut metagenome</name>
    <dbReference type="NCBI Taxonomy" id="749906"/>
    <lineage>
        <taxon>unclassified sequences</taxon>
        <taxon>metagenomes</taxon>
        <taxon>organismal metagenomes</taxon>
    </lineage>
</organism>
<dbReference type="GO" id="GO:0050667">
    <property type="term" value="P:homocysteine metabolic process"/>
    <property type="evidence" value="ECO:0007669"/>
    <property type="project" value="TreeGrafter"/>
</dbReference>
<dbReference type="SUPFAM" id="SSF56507">
    <property type="entry name" value="Methionine synthase activation domain-like"/>
    <property type="match status" value="1"/>
</dbReference>
<dbReference type="PROSITE" id="PS50974">
    <property type="entry name" value="ADOMET_ACTIVATION"/>
    <property type="match status" value="1"/>
</dbReference>
<dbReference type="GO" id="GO:0008705">
    <property type="term" value="F:methionine synthase activity"/>
    <property type="evidence" value="ECO:0007669"/>
    <property type="project" value="InterPro"/>
</dbReference>
<proteinExistence type="predicted"/>
<feature type="non-terminal residue" evidence="4">
    <location>
        <position position="169"/>
    </location>
</feature>
<evidence type="ECO:0000259" key="3">
    <source>
        <dbReference type="PROSITE" id="PS50974"/>
    </source>
</evidence>
<evidence type="ECO:0000313" key="4">
    <source>
        <dbReference type="EMBL" id="EJW92137.1"/>
    </source>
</evidence>
<evidence type="ECO:0000256" key="2">
    <source>
        <dbReference type="ARBA" id="ARBA00023285"/>
    </source>
</evidence>
<keyword evidence="4" id="KW-0808">Transferase</keyword>
<name>J9FRE5_9ZZZZ</name>
<protein>
    <submittedName>
        <fullName evidence="4">5-methyltetrahydrofolate-homocysteine methyltransferase</fullName>
    </submittedName>
</protein>
<dbReference type="AlphaFoldDB" id="J9FRE5"/>
<gene>
    <name evidence="4" type="ORF">EVA_19756</name>
</gene>
<sequence>EGRTDYVGAFVVTVGMNEWISRYESEGDTFKAMLIQTLSDRLAEATAEYLHEKIRKEFWGYAKKETLPLSDLFKAKYQGIRPAIGYPSLPDQMLNYSLDKLLDMSAIGVKLTENGAMYPTASVSGIYIAHPDSRYFMIGSIDEVQMRDYAERRGLTEEQARKLLSRNIR</sequence>
<reference evidence="4" key="1">
    <citation type="journal article" date="2012" name="PLoS ONE">
        <title>Gene sets for utilization of primary and secondary nutrition supplies in the distal gut of endangered iberian lynx.</title>
        <authorList>
            <person name="Alcaide M."/>
            <person name="Messina E."/>
            <person name="Richter M."/>
            <person name="Bargiela R."/>
            <person name="Peplies J."/>
            <person name="Huws S.A."/>
            <person name="Newbold C.J."/>
            <person name="Golyshin P.N."/>
            <person name="Simon M.A."/>
            <person name="Lopez G."/>
            <person name="Yakimov M.M."/>
            <person name="Ferrer M."/>
        </authorList>
    </citation>
    <scope>NUCLEOTIDE SEQUENCE</scope>
</reference>
<dbReference type="Gene3D" id="3.10.196.10">
    <property type="entry name" value="Vitamin B12-dependent methionine synthase, activation domain"/>
    <property type="match status" value="1"/>
</dbReference>
<dbReference type="InterPro" id="IPR004223">
    <property type="entry name" value="VitB12-dep_Met_synth_activ_dom"/>
</dbReference>
<dbReference type="GO" id="GO:0046653">
    <property type="term" value="P:tetrahydrofolate metabolic process"/>
    <property type="evidence" value="ECO:0007669"/>
    <property type="project" value="TreeGrafter"/>
</dbReference>